<dbReference type="EMBL" id="UGYW01000002">
    <property type="protein sequence ID" value="SUJ29949.1"/>
    <property type="molecule type" value="Genomic_DNA"/>
</dbReference>
<keyword evidence="1" id="KW-0547">Nucleotide-binding</keyword>
<reference evidence="8 9" key="1">
    <citation type="submission" date="2018-06" db="EMBL/GenBank/DDBJ databases">
        <authorList>
            <consortium name="Pathogen Informatics"/>
            <person name="Doyle S."/>
        </authorList>
    </citation>
    <scope>NUCLEOTIDE SEQUENCE [LARGE SCALE GENOMIC DNA]</scope>
    <source>
        <strain evidence="8 9">NCTC11388</strain>
    </source>
</reference>
<evidence type="ECO:0000256" key="2">
    <source>
        <dbReference type="ARBA" id="ARBA00022801"/>
    </source>
</evidence>
<keyword evidence="2 8" id="KW-0378">Hydrolase</keyword>
<dbReference type="Proteomes" id="UP000254893">
    <property type="component" value="Unassembled WGS sequence"/>
</dbReference>
<dbReference type="SMART" id="SM00490">
    <property type="entry name" value="HELICc"/>
    <property type="match status" value="1"/>
</dbReference>
<evidence type="ECO:0000256" key="4">
    <source>
        <dbReference type="ARBA" id="ARBA00022840"/>
    </source>
</evidence>
<evidence type="ECO:0000259" key="6">
    <source>
        <dbReference type="PROSITE" id="PS51192"/>
    </source>
</evidence>
<dbReference type="InterPro" id="IPR001650">
    <property type="entry name" value="Helicase_C-like"/>
</dbReference>
<dbReference type="InterPro" id="IPR027417">
    <property type="entry name" value="P-loop_NTPase"/>
</dbReference>
<dbReference type="InterPro" id="IPR044742">
    <property type="entry name" value="DEAD/DEAH_RhlB"/>
</dbReference>
<dbReference type="RefSeq" id="WP_115171827.1">
    <property type="nucleotide sequence ID" value="NZ_UGYW01000002.1"/>
</dbReference>
<proteinExistence type="inferred from homology"/>
<dbReference type="AlphaFoldDB" id="A0A380CXS1"/>
<keyword evidence="3 8" id="KW-0347">Helicase</keyword>
<feature type="domain" description="Helicase C-terminal" evidence="7">
    <location>
        <begin position="216"/>
        <end position="366"/>
    </location>
</feature>
<keyword evidence="4" id="KW-0067">ATP-binding</keyword>
<dbReference type="EC" id="3.6.4.13" evidence="8"/>
<dbReference type="InterPro" id="IPR050079">
    <property type="entry name" value="DEAD_box_RNA_helicase"/>
</dbReference>
<dbReference type="SUPFAM" id="SSF52540">
    <property type="entry name" value="P-loop containing nucleoside triphosphate hydrolases"/>
    <property type="match status" value="1"/>
</dbReference>
<dbReference type="CDD" id="cd18787">
    <property type="entry name" value="SF2_C_DEAD"/>
    <property type="match status" value="1"/>
</dbReference>
<dbReference type="Pfam" id="PF00271">
    <property type="entry name" value="Helicase_C"/>
    <property type="match status" value="1"/>
</dbReference>
<dbReference type="Gene3D" id="3.40.50.300">
    <property type="entry name" value="P-loop containing nucleotide triphosphate hydrolases"/>
    <property type="match status" value="2"/>
</dbReference>
<dbReference type="PANTHER" id="PTHR47959:SF1">
    <property type="entry name" value="ATP-DEPENDENT RNA HELICASE DBPA"/>
    <property type="match status" value="1"/>
</dbReference>
<evidence type="ECO:0000256" key="3">
    <source>
        <dbReference type="ARBA" id="ARBA00022806"/>
    </source>
</evidence>
<dbReference type="GO" id="GO:0005524">
    <property type="term" value="F:ATP binding"/>
    <property type="evidence" value="ECO:0007669"/>
    <property type="project" value="UniProtKB-KW"/>
</dbReference>
<evidence type="ECO:0000256" key="1">
    <source>
        <dbReference type="ARBA" id="ARBA00022741"/>
    </source>
</evidence>
<name>A0A380CXS1_SPHSI</name>
<dbReference type="GO" id="GO:0016787">
    <property type="term" value="F:hydrolase activity"/>
    <property type="evidence" value="ECO:0007669"/>
    <property type="project" value="UniProtKB-KW"/>
</dbReference>
<protein>
    <submittedName>
        <fullName evidence="8">ATP-independent RNA helicase dbpA</fullName>
        <ecNumber evidence="8">3.6.4.13</ecNumber>
    </submittedName>
</protein>
<dbReference type="PROSITE" id="PS51192">
    <property type="entry name" value="HELICASE_ATP_BIND_1"/>
    <property type="match status" value="1"/>
</dbReference>
<evidence type="ECO:0000259" key="7">
    <source>
        <dbReference type="PROSITE" id="PS51194"/>
    </source>
</evidence>
<dbReference type="PROSITE" id="PS51194">
    <property type="entry name" value="HELICASE_CTER"/>
    <property type="match status" value="1"/>
</dbReference>
<gene>
    <name evidence="8" type="primary">dbpA</name>
    <name evidence="8" type="ORF">NCTC11388_04701</name>
</gene>
<dbReference type="Pfam" id="PF03880">
    <property type="entry name" value="DbpA"/>
    <property type="match status" value="1"/>
</dbReference>
<comment type="similarity">
    <text evidence="5">Belongs to the DEAD box helicase family.</text>
</comment>
<evidence type="ECO:0000313" key="8">
    <source>
        <dbReference type="EMBL" id="SUJ29949.1"/>
    </source>
</evidence>
<dbReference type="InterPro" id="IPR011545">
    <property type="entry name" value="DEAD/DEAH_box_helicase_dom"/>
</dbReference>
<evidence type="ECO:0000313" key="9">
    <source>
        <dbReference type="Proteomes" id="UP000254893"/>
    </source>
</evidence>
<dbReference type="InterPro" id="IPR012677">
    <property type="entry name" value="Nucleotide-bd_a/b_plait_sf"/>
</dbReference>
<sequence length="434" mass="49086">MQIEAILSRMNISSLNEMQSEVVSSLKLKQDIILLSPTGTGKTLAFLLAASYSFDTTKKGPQCLVLAPTRELAQQIESVSKKVFHGKRVVCCYGGHSTREERTALKHAPDIIIGTPGRIAYHLRSENLDTVQLHNLILDEFDKSLEFGFQEDMSFIIDQLPVLKQRILTSATQMEEIPSFTGISNALTIDYLDNSDAAPDLTIKKVICRPKEKLRTLFNLICQIGNKRMLIFCNHRDAVDHISELLMDRELIHDAFHGGMEQADRELTLLKFRNGTSQILITTDLAARGLDIPEIDSIIHYQLPYKEDAFVHRNGRTARMKAAGNVYVILTTDENYAYLPDEIEEEIVTEDHPMPHNSPFMTLHVNAGKKDKINKIDIVGYLLKIPEIEKDDVGIIEVKETMSYVAVRRSKATFAMKQSQITKMKNKKVKITRS</sequence>
<organism evidence="8 9">
    <name type="scientific">Sphingobacterium spiritivorum</name>
    <name type="common">Flavobacterium spiritivorum</name>
    <dbReference type="NCBI Taxonomy" id="258"/>
    <lineage>
        <taxon>Bacteria</taxon>
        <taxon>Pseudomonadati</taxon>
        <taxon>Bacteroidota</taxon>
        <taxon>Sphingobacteriia</taxon>
        <taxon>Sphingobacteriales</taxon>
        <taxon>Sphingobacteriaceae</taxon>
        <taxon>Sphingobacterium</taxon>
    </lineage>
</organism>
<dbReference type="Gene3D" id="3.30.70.330">
    <property type="match status" value="1"/>
</dbReference>
<accession>A0A380CXS1</accession>
<dbReference type="GO" id="GO:0005829">
    <property type="term" value="C:cytosol"/>
    <property type="evidence" value="ECO:0007669"/>
    <property type="project" value="TreeGrafter"/>
</dbReference>
<dbReference type="PANTHER" id="PTHR47959">
    <property type="entry name" value="ATP-DEPENDENT RNA HELICASE RHLE-RELATED"/>
    <property type="match status" value="1"/>
</dbReference>
<dbReference type="Pfam" id="PF00270">
    <property type="entry name" value="DEAD"/>
    <property type="match status" value="1"/>
</dbReference>
<dbReference type="GO" id="GO:0003724">
    <property type="term" value="F:RNA helicase activity"/>
    <property type="evidence" value="ECO:0007669"/>
    <property type="project" value="UniProtKB-EC"/>
</dbReference>
<dbReference type="InterPro" id="IPR005580">
    <property type="entry name" value="DbpA/CsdA_RNA-bd_dom"/>
</dbReference>
<feature type="domain" description="Helicase ATP-binding" evidence="6">
    <location>
        <begin position="23"/>
        <end position="191"/>
    </location>
</feature>
<dbReference type="SMART" id="SM00487">
    <property type="entry name" value="DEXDc"/>
    <property type="match status" value="1"/>
</dbReference>
<dbReference type="CDD" id="cd00268">
    <property type="entry name" value="DEADc"/>
    <property type="match status" value="1"/>
</dbReference>
<dbReference type="InterPro" id="IPR014001">
    <property type="entry name" value="Helicase_ATP-bd"/>
</dbReference>
<dbReference type="GO" id="GO:0003676">
    <property type="term" value="F:nucleic acid binding"/>
    <property type="evidence" value="ECO:0007669"/>
    <property type="project" value="InterPro"/>
</dbReference>
<evidence type="ECO:0000256" key="5">
    <source>
        <dbReference type="ARBA" id="ARBA00038437"/>
    </source>
</evidence>